<keyword evidence="4" id="KW-1185">Reference proteome</keyword>
<feature type="region of interest" description="Disordered" evidence="1">
    <location>
        <begin position="417"/>
        <end position="502"/>
    </location>
</feature>
<dbReference type="OrthoDB" id="2528625at2759"/>
<gene>
    <name evidence="3" type="ORF">SISSUDRAFT_1061182</name>
</gene>
<organism evidence="3 4">
    <name type="scientific">Sistotremastrum suecicum HHB10207 ss-3</name>
    <dbReference type="NCBI Taxonomy" id="1314776"/>
    <lineage>
        <taxon>Eukaryota</taxon>
        <taxon>Fungi</taxon>
        <taxon>Dikarya</taxon>
        <taxon>Basidiomycota</taxon>
        <taxon>Agaricomycotina</taxon>
        <taxon>Agaricomycetes</taxon>
        <taxon>Sistotremastrales</taxon>
        <taxon>Sistotremastraceae</taxon>
        <taxon>Sistotremastrum</taxon>
    </lineage>
</organism>
<reference evidence="3 4" key="1">
    <citation type="journal article" date="2016" name="Mol. Biol. Evol.">
        <title>Comparative Genomics of Early-Diverging Mushroom-Forming Fungi Provides Insights into the Origins of Lignocellulose Decay Capabilities.</title>
        <authorList>
            <person name="Nagy L.G."/>
            <person name="Riley R."/>
            <person name="Tritt A."/>
            <person name="Adam C."/>
            <person name="Daum C."/>
            <person name="Floudas D."/>
            <person name="Sun H."/>
            <person name="Yadav J.S."/>
            <person name="Pangilinan J."/>
            <person name="Larsson K.H."/>
            <person name="Matsuura K."/>
            <person name="Barry K."/>
            <person name="Labutti K."/>
            <person name="Kuo R."/>
            <person name="Ohm R.A."/>
            <person name="Bhattacharya S.S."/>
            <person name="Shirouzu T."/>
            <person name="Yoshinaga Y."/>
            <person name="Martin F.M."/>
            <person name="Grigoriev I.V."/>
            <person name="Hibbett D.S."/>
        </authorList>
    </citation>
    <scope>NUCLEOTIDE SEQUENCE [LARGE SCALE GENOMIC DNA]</scope>
    <source>
        <strain evidence="3 4">HHB10207 ss-3</strain>
    </source>
</reference>
<keyword evidence="2" id="KW-0472">Membrane</keyword>
<evidence type="ECO:0000256" key="2">
    <source>
        <dbReference type="SAM" id="Phobius"/>
    </source>
</evidence>
<sequence>MASSPVALLNNVSIDLSATLQSLPPAFDAQLNVSQLAFLFQSLISAITPAIETISSATVQSLATNVTYVAANLQALEGALQDMPPAEVNRSSVEELTNLIAIGATKYDFTTLWAPETWSVLFVFMYAVAAKMTLVLLVPKIRRSPPSTTLPTLEKSGSVGDTTTRTMSPEKIRIDAEQRVRAMYRHASNLLMSTIVLVIQLCGYRLFGVPGTFIRVEDYRLVVLAIKLILLPYGLELLFSDPHSHIYLHHILTFGLLFVGQLTAYETKDLLLARITQWWILQASTEQATYFGMLCFHTSAYLQVLDSRPRLRQNLLVVASRSMTFASWIAYPQKFIPIGFAIYWLGRMWVELEKASAVGRFWLGWCTILLVALIIMQTWFCDESFAMAAHFKAKVSGGESTQRAGPLVRWITSRFKKPRRGSNGNRGSNPPVSEIENPLQIMPITSRDLEHGRATPPDSFQALVTNQRPGVTHAHSQASSSTWPLDSKSEEMEPSNSFEITS</sequence>
<feature type="compositionally biased region" description="Polar residues" evidence="1">
    <location>
        <begin position="422"/>
        <end position="431"/>
    </location>
</feature>
<proteinExistence type="predicted"/>
<name>A0A166E9X7_9AGAM</name>
<accession>A0A166E9X7</accession>
<feature type="compositionally biased region" description="Polar residues" evidence="1">
    <location>
        <begin position="462"/>
        <end position="484"/>
    </location>
</feature>
<evidence type="ECO:0000256" key="1">
    <source>
        <dbReference type="SAM" id="MobiDB-lite"/>
    </source>
</evidence>
<feature type="transmembrane region" description="Helical" evidence="2">
    <location>
        <begin position="325"/>
        <end position="345"/>
    </location>
</feature>
<keyword evidence="2" id="KW-1133">Transmembrane helix</keyword>
<feature type="transmembrane region" description="Helical" evidence="2">
    <location>
        <begin position="219"/>
        <end position="239"/>
    </location>
</feature>
<dbReference type="AlphaFoldDB" id="A0A166E9X7"/>
<feature type="transmembrane region" description="Helical" evidence="2">
    <location>
        <begin position="246"/>
        <end position="265"/>
    </location>
</feature>
<protein>
    <submittedName>
        <fullName evidence="3">Uncharacterized protein</fullName>
    </submittedName>
</protein>
<evidence type="ECO:0000313" key="4">
    <source>
        <dbReference type="Proteomes" id="UP000076798"/>
    </source>
</evidence>
<feature type="transmembrane region" description="Helical" evidence="2">
    <location>
        <begin position="118"/>
        <end position="138"/>
    </location>
</feature>
<dbReference type="Proteomes" id="UP000076798">
    <property type="component" value="Unassembled WGS sequence"/>
</dbReference>
<evidence type="ECO:0000313" key="3">
    <source>
        <dbReference type="EMBL" id="KZT39356.1"/>
    </source>
</evidence>
<dbReference type="EMBL" id="KV428047">
    <property type="protein sequence ID" value="KZT39356.1"/>
    <property type="molecule type" value="Genomic_DNA"/>
</dbReference>
<keyword evidence="2" id="KW-0812">Transmembrane</keyword>
<feature type="transmembrane region" description="Helical" evidence="2">
    <location>
        <begin position="357"/>
        <end position="380"/>
    </location>
</feature>
<feature type="transmembrane region" description="Helical" evidence="2">
    <location>
        <begin position="189"/>
        <end position="207"/>
    </location>
</feature>